<feature type="region of interest" description="Disordered" evidence="1">
    <location>
        <begin position="137"/>
        <end position="166"/>
    </location>
</feature>
<feature type="compositionally biased region" description="Polar residues" evidence="1">
    <location>
        <begin position="137"/>
        <end position="151"/>
    </location>
</feature>
<gene>
    <name evidence="2" type="primary">Contig2858.g3062</name>
    <name evidence="2" type="ORF">STYLEM_1681</name>
</gene>
<keyword evidence="3" id="KW-1185">Reference proteome</keyword>
<protein>
    <submittedName>
        <fullName evidence="2">Uncharacterized protein</fullName>
    </submittedName>
</protein>
<sequence length="389" mass="45181">MARNPDRRAFNWENMKCCGKKRMNSSRETEFQRESITRRQGIIANGGGLLSQYSQPGLGINQQHGNQDFIFDRPSITSNMSLRREQDYANGYKRPRHEFSHNSFKSNQTAQNLQRPDNQLFGSLQQYDKLRSTAVFNNSQEQKSRSHSLISNEDKQREFNASKQKQQDEISQIDEIIKNKQIEIEQLQQLKEQHLLQTQVNQVVISQPLRLNQQDNANNSRIQNSTNSSSFIKSDYVRINTQNYEQADTFKEKPLFGMSNSGLFSQPYSRQQIFNTSKSTINPVNTNMNTSFDTTMSRANNNDFSIPFMLPKRVQQMSSSSQTKYTIDSLLDEPVSFSQQLKVSNFQQYANGIKDINQHQPNKSNNEEENGGHIYQHYNHHQNLQKQNE</sequence>
<dbReference type="AlphaFoldDB" id="A0A077ZS61"/>
<feature type="compositionally biased region" description="Basic and acidic residues" evidence="1">
    <location>
        <begin position="152"/>
        <end position="166"/>
    </location>
</feature>
<name>A0A077ZS61_STYLE</name>
<evidence type="ECO:0000256" key="1">
    <source>
        <dbReference type="SAM" id="MobiDB-lite"/>
    </source>
</evidence>
<evidence type="ECO:0000313" key="2">
    <source>
        <dbReference type="EMBL" id="CDW72717.1"/>
    </source>
</evidence>
<feature type="compositionally biased region" description="Polar residues" evidence="1">
    <location>
        <begin position="101"/>
        <end position="113"/>
    </location>
</feature>
<dbReference type="Proteomes" id="UP000039865">
    <property type="component" value="Unassembled WGS sequence"/>
</dbReference>
<dbReference type="InParanoid" id="A0A077ZS61"/>
<feature type="region of interest" description="Disordered" evidence="1">
    <location>
        <begin position="94"/>
        <end position="113"/>
    </location>
</feature>
<proteinExistence type="predicted"/>
<evidence type="ECO:0000313" key="3">
    <source>
        <dbReference type="Proteomes" id="UP000039865"/>
    </source>
</evidence>
<accession>A0A077ZS61</accession>
<dbReference type="EMBL" id="CCKQ01001604">
    <property type="protein sequence ID" value="CDW72717.1"/>
    <property type="molecule type" value="Genomic_DNA"/>
</dbReference>
<organism evidence="2 3">
    <name type="scientific">Stylonychia lemnae</name>
    <name type="common">Ciliate</name>
    <dbReference type="NCBI Taxonomy" id="5949"/>
    <lineage>
        <taxon>Eukaryota</taxon>
        <taxon>Sar</taxon>
        <taxon>Alveolata</taxon>
        <taxon>Ciliophora</taxon>
        <taxon>Intramacronucleata</taxon>
        <taxon>Spirotrichea</taxon>
        <taxon>Stichotrichia</taxon>
        <taxon>Sporadotrichida</taxon>
        <taxon>Oxytrichidae</taxon>
        <taxon>Stylonychinae</taxon>
        <taxon>Stylonychia</taxon>
    </lineage>
</organism>
<reference evidence="2 3" key="1">
    <citation type="submission" date="2014-06" db="EMBL/GenBank/DDBJ databases">
        <authorList>
            <person name="Swart Estienne"/>
        </authorList>
    </citation>
    <scope>NUCLEOTIDE SEQUENCE [LARGE SCALE GENOMIC DNA]</scope>
    <source>
        <strain evidence="2 3">130c</strain>
    </source>
</reference>